<evidence type="ECO:0000313" key="5">
    <source>
        <dbReference type="Proteomes" id="UP000019149"/>
    </source>
</evidence>
<feature type="transmembrane region" description="Helical" evidence="1">
    <location>
        <begin position="261"/>
        <end position="285"/>
    </location>
</feature>
<keyword evidence="5" id="KW-1185">Reference proteome</keyword>
<comment type="caution">
    <text evidence="4">The sequence shown here is derived from an EMBL/GenBank/DDBJ whole genome shotgun (WGS) entry which is preliminary data.</text>
</comment>
<dbReference type="InterPro" id="IPR000742">
    <property type="entry name" value="EGF"/>
</dbReference>
<evidence type="ECO:0000256" key="1">
    <source>
        <dbReference type="SAM" id="Phobius"/>
    </source>
</evidence>
<keyword evidence="1" id="KW-0472">Membrane</keyword>
<dbReference type="OrthoDB" id="9989713at2759"/>
<dbReference type="GeneID" id="36346058"/>
<dbReference type="AlphaFoldDB" id="W6U0Z6"/>
<gene>
    <name evidence="4" type="ORF">EGR_10343</name>
</gene>
<dbReference type="Proteomes" id="UP000019149">
    <property type="component" value="Unassembled WGS sequence"/>
</dbReference>
<protein>
    <submittedName>
        <fullName evidence="4">Apoptosis-related protein</fullName>
    </submittedName>
</protein>
<dbReference type="PANTHER" id="PTHR15926">
    <property type="entry name" value="ALL-TRANS RETINOIC ACID-INDUCED DIFFERENTIATION FACTOR"/>
    <property type="match status" value="1"/>
</dbReference>
<evidence type="ECO:0000313" key="4">
    <source>
        <dbReference type="EMBL" id="EUB54790.1"/>
    </source>
</evidence>
<dbReference type="CTD" id="36346058"/>
<dbReference type="RefSeq" id="XP_024345986.1">
    <property type="nucleotide sequence ID" value="XM_024499592.1"/>
</dbReference>
<feature type="domain" description="EGF-like" evidence="3">
    <location>
        <begin position="245"/>
        <end position="256"/>
    </location>
</feature>
<dbReference type="PANTHER" id="PTHR15926:SF1">
    <property type="entry name" value="ALL-TRANS RETINOIC ACID-INDUCED DIFFERENTIATION FACTOR"/>
    <property type="match status" value="1"/>
</dbReference>
<dbReference type="EMBL" id="APAU02000211">
    <property type="protein sequence ID" value="EUB54790.1"/>
    <property type="molecule type" value="Genomic_DNA"/>
</dbReference>
<sequence length="303" mass="33629">MENFCPWVRAFGLILLEVELARCWELGCAHSTSLGCLVSCGRGGTEGGMVGVTLRGAVGGDFSFRRIYPESPFPILIFDLRLPPFLNVIIGILVDDMYLLLLLLSCPVFSSSLFEEDCFQYGGRVIGRKCALNNEVIGLDLSNSDLIQPPPEISSNTLLFLHLYGNPKLRPLESLCECVALDRLLIDANISSPGGHFSWNSTETMRNSTIRVWEHQLDFCQTFGKDHICPANSECIFNGPGCFNCMCNANHWGYRCLQRGIFPTATFIIGTALGVIFLCVLLLFYRFSARWTVVYQALPSGEA</sequence>
<reference evidence="4 5" key="1">
    <citation type="journal article" date="2013" name="Nat. Genet.">
        <title>The genome of the hydatid tapeworm Echinococcus granulosus.</title>
        <authorList>
            <person name="Zheng H."/>
            <person name="Zhang W."/>
            <person name="Zhang L."/>
            <person name="Zhang Z."/>
            <person name="Li J."/>
            <person name="Lu G."/>
            <person name="Zhu Y."/>
            <person name="Wang Y."/>
            <person name="Huang Y."/>
            <person name="Liu J."/>
            <person name="Kang H."/>
            <person name="Chen J."/>
            <person name="Wang L."/>
            <person name="Chen A."/>
            <person name="Yu S."/>
            <person name="Gao Z."/>
            <person name="Jin L."/>
            <person name="Gu W."/>
            <person name="Wang Z."/>
            <person name="Zhao L."/>
            <person name="Shi B."/>
            <person name="Wen H."/>
            <person name="Lin R."/>
            <person name="Jones M.K."/>
            <person name="Brejova B."/>
            <person name="Vinar T."/>
            <person name="Zhao G."/>
            <person name="McManus D.P."/>
            <person name="Chen Z."/>
            <person name="Zhou Y."/>
            <person name="Wang S."/>
        </authorList>
    </citation>
    <scope>NUCLEOTIDE SEQUENCE [LARGE SCALE GENOMIC DNA]</scope>
</reference>
<keyword evidence="2" id="KW-0732">Signal</keyword>
<name>W6U0Z6_ECHGR</name>
<proteinExistence type="predicted"/>
<dbReference type="OMA" id="KMAPHGP"/>
<feature type="signal peptide" evidence="2">
    <location>
        <begin position="1"/>
        <end position="23"/>
    </location>
</feature>
<evidence type="ECO:0000259" key="3">
    <source>
        <dbReference type="PROSITE" id="PS00022"/>
    </source>
</evidence>
<dbReference type="InterPro" id="IPR042350">
    <property type="entry name" value="ATRAID"/>
</dbReference>
<dbReference type="PROSITE" id="PS00022">
    <property type="entry name" value="EGF_1"/>
    <property type="match status" value="1"/>
</dbReference>
<organism evidence="4 5">
    <name type="scientific">Echinococcus granulosus</name>
    <name type="common">Hydatid tapeworm</name>
    <dbReference type="NCBI Taxonomy" id="6210"/>
    <lineage>
        <taxon>Eukaryota</taxon>
        <taxon>Metazoa</taxon>
        <taxon>Spiralia</taxon>
        <taxon>Lophotrochozoa</taxon>
        <taxon>Platyhelminthes</taxon>
        <taxon>Cestoda</taxon>
        <taxon>Eucestoda</taxon>
        <taxon>Cyclophyllidea</taxon>
        <taxon>Taeniidae</taxon>
        <taxon>Echinococcus</taxon>
        <taxon>Echinococcus granulosus group</taxon>
    </lineage>
</organism>
<keyword evidence="1" id="KW-1133">Transmembrane helix</keyword>
<evidence type="ECO:0000256" key="2">
    <source>
        <dbReference type="SAM" id="SignalP"/>
    </source>
</evidence>
<accession>W6U0Z6</accession>
<keyword evidence="1" id="KW-0812">Transmembrane</keyword>
<dbReference type="KEGG" id="egl:EGR_10343"/>
<feature type="chain" id="PRO_5004882464" evidence="2">
    <location>
        <begin position="24"/>
        <end position="303"/>
    </location>
</feature>